<dbReference type="GO" id="GO:0007219">
    <property type="term" value="P:Notch signaling pathway"/>
    <property type="evidence" value="ECO:0007669"/>
    <property type="project" value="TreeGrafter"/>
</dbReference>
<organism evidence="4 5">
    <name type="scientific">Mesocestoides corti</name>
    <name type="common">Flatworm</name>
    <dbReference type="NCBI Taxonomy" id="53468"/>
    <lineage>
        <taxon>Eukaryota</taxon>
        <taxon>Metazoa</taxon>
        <taxon>Spiralia</taxon>
        <taxon>Lophotrochozoa</taxon>
        <taxon>Platyhelminthes</taxon>
        <taxon>Cestoda</taxon>
        <taxon>Eucestoda</taxon>
        <taxon>Cyclophyllidea</taxon>
        <taxon>Mesocestoididae</taxon>
        <taxon>Mesocestoides</taxon>
    </lineage>
</organism>
<dbReference type="Proteomes" id="UP000267029">
    <property type="component" value="Unassembled WGS sequence"/>
</dbReference>
<gene>
    <name evidence="4" type="ORF">MCOS_LOCUS4228</name>
</gene>
<evidence type="ECO:0000256" key="1">
    <source>
        <dbReference type="SAM" id="MobiDB-lite"/>
    </source>
</evidence>
<dbReference type="GO" id="GO:0004222">
    <property type="term" value="F:metalloendopeptidase activity"/>
    <property type="evidence" value="ECO:0007669"/>
    <property type="project" value="TreeGrafter"/>
</dbReference>
<keyword evidence="2" id="KW-1133">Transmembrane helix</keyword>
<proteinExistence type="predicted"/>
<feature type="transmembrane region" description="Helical" evidence="2">
    <location>
        <begin position="97"/>
        <end position="119"/>
    </location>
</feature>
<reference evidence="4 5" key="1">
    <citation type="submission" date="2018-10" db="EMBL/GenBank/DDBJ databases">
        <authorList>
            <consortium name="Pathogen Informatics"/>
        </authorList>
    </citation>
    <scope>NUCLEOTIDE SEQUENCE [LARGE SCALE GENOMIC DNA]</scope>
</reference>
<keyword evidence="2" id="KW-0472">Membrane</keyword>
<evidence type="ECO:0000259" key="3">
    <source>
        <dbReference type="Pfam" id="PF21299"/>
    </source>
</evidence>
<feature type="region of interest" description="Disordered" evidence="1">
    <location>
        <begin position="141"/>
        <end position="161"/>
    </location>
</feature>
<accession>A0A0R3UBC9</accession>
<evidence type="ECO:0000256" key="2">
    <source>
        <dbReference type="SAM" id="Phobius"/>
    </source>
</evidence>
<keyword evidence="2" id="KW-0812">Transmembrane</keyword>
<dbReference type="Pfam" id="PF21299">
    <property type="entry name" value="ADAM10_Cys-rich"/>
    <property type="match status" value="1"/>
</dbReference>
<sequence length="303" mass="34173">MANEFNLSGIIFMNESVPSIKDASLREAYPRLAAELLQQPGGRAVRLQPGTPCDNYRGYCDVFFVCRSVEVQGPLARLHKLLFSPQMLRKVKTWITVHWWAMLLISFASVASMIIFMRLCSYRTPSSRAYYLRGVPLGHPLPPRVPPSRPPERPRPSAVGYQGLPREHFVPSFRLKRQRVIDPVNGVERHVSELIPASSVPVPYHRNRGVNRTQANQRSHPKPRPVSVVVYPQPVLPSHVRELRSQGPRDPPHQRPPPARRGNKSHRPVSFIVVSTSAGENDVPDDLPPPEHGSPPPVYSPRR</sequence>
<feature type="domain" description="ADAM10 cysteine-rich" evidence="3">
    <location>
        <begin position="40"/>
        <end position="67"/>
    </location>
</feature>
<dbReference type="GO" id="GO:0005886">
    <property type="term" value="C:plasma membrane"/>
    <property type="evidence" value="ECO:0007669"/>
    <property type="project" value="TreeGrafter"/>
</dbReference>
<dbReference type="EMBL" id="UXSR01001404">
    <property type="protein sequence ID" value="VDD78225.1"/>
    <property type="molecule type" value="Genomic_DNA"/>
</dbReference>
<feature type="region of interest" description="Disordered" evidence="1">
    <location>
        <begin position="241"/>
        <end position="303"/>
    </location>
</feature>
<protein>
    <recommendedName>
        <fullName evidence="3">ADAM10 cysteine-rich domain-containing protein</fullName>
    </recommendedName>
</protein>
<feature type="compositionally biased region" description="Pro residues" evidence="1">
    <location>
        <begin position="286"/>
        <end position="303"/>
    </location>
</feature>
<dbReference type="PANTHER" id="PTHR45702:SF2">
    <property type="entry name" value="KUZBANIAN, ISOFORM A"/>
    <property type="match status" value="1"/>
</dbReference>
<dbReference type="InterPro" id="IPR051489">
    <property type="entry name" value="ADAM_Metalloproteinase"/>
</dbReference>
<dbReference type="InterPro" id="IPR049038">
    <property type="entry name" value="ADAM10_Cys-rich"/>
</dbReference>
<dbReference type="OrthoDB" id="2149267at2759"/>
<keyword evidence="5" id="KW-1185">Reference proteome</keyword>
<dbReference type="PANTHER" id="PTHR45702">
    <property type="entry name" value="ADAM10/ADAM17 METALLOPEPTIDASE FAMILY MEMBER"/>
    <property type="match status" value="1"/>
</dbReference>
<dbReference type="STRING" id="53468.A0A0R3UBC9"/>
<evidence type="ECO:0000313" key="5">
    <source>
        <dbReference type="Proteomes" id="UP000267029"/>
    </source>
</evidence>
<dbReference type="AlphaFoldDB" id="A0A0R3UBC9"/>
<name>A0A0R3UBC9_MESCO</name>
<dbReference type="GO" id="GO:0006509">
    <property type="term" value="P:membrane protein ectodomain proteolysis"/>
    <property type="evidence" value="ECO:0007669"/>
    <property type="project" value="TreeGrafter"/>
</dbReference>
<evidence type="ECO:0000313" key="4">
    <source>
        <dbReference type="EMBL" id="VDD78225.1"/>
    </source>
</evidence>